<dbReference type="InterPro" id="IPR015797">
    <property type="entry name" value="NUDIX_hydrolase-like_dom_sf"/>
</dbReference>
<evidence type="ECO:0000259" key="3">
    <source>
        <dbReference type="PROSITE" id="PS51462"/>
    </source>
</evidence>
<dbReference type="GO" id="GO:0046523">
    <property type="term" value="F:S-methyl-5-thioribose-1-phosphate isomerase activity"/>
    <property type="evidence" value="ECO:0007669"/>
    <property type="project" value="TreeGrafter"/>
</dbReference>
<organism evidence="4 5">
    <name type="scientific">Anthostomella pinea</name>
    <dbReference type="NCBI Taxonomy" id="933095"/>
    <lineage>
        <taxon>Eukaryota</taxon>
        <taxon>Fungi</taxon>
        <taxon>Dikarya</taxon>
        <taxon>Ascomycota</taxon>
        <taxon>Pezizomycotina</taxon>
        <taxon>Sordariomycetes</taxon>
        <taxon>Xylariomycetidae</taxon>
        <taxon>Xylariales</taxon>
        <taxon>Xylariaceae</taxon>
        <taxon>Anthostomella</taxon>
    </lineage>
</organism>
<dbReference type="Gene3D" id="3.40.50.10470">
    <property type="entry name" value="Translation initiation factor eif-2b, domain 2"/>
    <property type="match status" value="1"/>
</dbReference>
<evidence type="ECO:0000313" key="4">
    <source>
        <dbReference type="EMBL" id="CAJ2505861.1"/>
    </source>
</evidence>
<dbReference type="InterPro" id="IPR000649">
    <property type="entry name" value="IF-2B-related"/>
</dbReference>
<evidence type="ECO:0000256" key="1">
    <source>
        <dbReference type="ARBA" id="ARBA00007251"/>
    </source>
</evidence>
<dbReference type="GO" id="GO:0019509">
    <property type="term" value="P:L-methionine salvage from methylthioadenosine"/>
    <property type="evidence" value="ECO:0007669"/>
    <property type="project" value="TreeGrafter"/>
</dbReference>
<dbReference type="SUPFAM" id="SSF100950">
    <property type="entry name" value="NagB/RpiA/CoA transferase-like"/>
    <property type="match status" value="1"/>
</dbReference>
<dbReference type="PANTHER" id="PTHR43475:SF3">
    <property type="entry name" value="TRANSLATION INITIATION FACTOR EIF-2B SUBUNIT FAMILY PROTEIN (AFU_ORTHOLOGUE AFUA_2G14290)"/>
    <property type="match status" value="1"/>
</dbReference>
<comment type="caution">
    <text evidence="4">The sequence shown here is derived from an EMBL/GenBank/DDBJ whole genome shotgun (WGS) entry which is preliminary data.</text>
</comment>
<dbReference type="SUPFAM" id="SSF55811">
    <property type="entry name" value="Nudix"/>
    <property type="match status" value="1"/>
</dbReference>
<protein>
    <submittedName>
        <fullName evidence="4">Uu.00g132550.m01.CDS01</fullName>
    </submittedName>
</protein>
<dbReference type="AlphaFoldDB" id="A0AAI8VJU1"/>
<sequence>MTRGPQAAAAIQRRAVAGSFLFKIPGGDEKQARVALFRRSAKVRTYQHKLAPLSGSVEAEDASPIATALREIQEETTLTPSSLELLRVGKPYSFTDESVGREWTINPFAFRLKDPTEGGKGEAGITLDWEHDGVEWFDPLQVKESDEFGGVPKLVDSLRRVWPEHDLGSHAGKILTDGLQNLRNDHESGARQLAAFAISILKNLVNHMDYSTPVGELWWARVRMAAWHICKSRESMGAAITSAVVKALDRIEAIYLLQDLSPEDKVRRMVESMDSQLAERLATTDHICDSLVEFLRQHVLHGTNAKETLSVLTLSSSSTISSCLRRTASALGLSLDLRILESRPLCEGVTLASNLLEAAQDEAGSLILMLYSDASAASAAKSIDVVVLGADRVSTAGDVSNKIGSLPAVLSARHVAPSAKVVVLSETDKIANPGPMDDHEAENNHPAELMKAWKGVVKGAQAIEDALQEGQPARSHGRREVAVRNTYFEWVPARFIDGYATEMGLWNTRDIEEQSRWVGGEMNRFFKDL</sequence>
<proteinExistence type="inferred from homology"/>
<feature type="domain" description="Nudix hydrolase" evidence="3">
    <location>
        <begin position="12"/>
        <end position="159"/>
    </location>
</feature>
<comment type="similarity">
    <text evidence="1 2">Belongs to the eIF-2B alpha/beta/delta subunits family.</text>
</comment>
<dbReference type="PANTHER" id="PTHR43475">
    <property type="entry name" value="METHYLTHIORIBOSE-1-PHOSPHATE ISOMERASE"/>
    <property type="match status" value="1"/>
</dbReference>
<evidence type="ECO:0000256" key="2">
    <source>
        <dbReference type="RuleBase" id="RU003814"/>
    </source>
</evidence>
<dbReference type="PROSITE" id="PS51462">
    <property type="entry name" value="NUDIX"/>
    <property type="match status" value="1"/>
</dbReference>
<keyword evidence="5" id="KW-1185">Reference proteome</keyword>
<dbReference type="CDD" id="cd18872">
    <property type="entry name" value="NUDIX_eIF-2B"/>
    <property type="match status" value="1"/>
</dbReference>
<dbReference type="Proteomes" id="UP001295740">
    <property type="component" value="Unassembled WGS sequence"/>
</dbReference>
<dbReference type="EMBL" id="CAUWAG010000007">
    <property type="protein sequence ID" value="CAJ2505861.1"/>
    <property type="molecule type" value="Genomic_DNA"/>
</dbReference>
<dbReference type="Gene3D" id="3.90.79.10">
    <property type="entry name" value="Nucleoside Triphosphate Pyrophosphohydrolase"/>
    <property type="match status" value="1"/>
</dbReference>
<dbReference type="InterPro" id="IPR042529">
    <property type="entry name" value="IF_2B-like_C"/>
</dbReference>
<name>A0AAI8VJU1_9PEZI</name>
<dbReference type="InterPro" id="IPR037171">
    <property type="entry name" value="NagB/RpiA_transferase-like"/>
</dbReference>
<accession>A0AAI8VJU1</accession>
<evidence type="ECO:0000313" key="5">
    <source>
        <dbReference type="Proteomes" id="UP001295740"/>
    </source>
</evidence>
<dbReference type="Pfam" id="PF00293">
    <property type="entry name" value="NUDIX"/>
    <property type="match status" value="1"/>
</dbReference>
<reference evidence="4" key="1">
    <citation type="submission" date="2023-10" db="EMBL/GenBank/DDBJ databases">
        <authorList>
            <person name="Hackl T."/>
        </authorList>
    </citation>
    <scope>NUCLEOTIDE SEQUENCE</scope>
</reference>
<gene>
    <name evidence="4" type="ORF">KHLLAP_LOCUS6329</name>
</gene>
<dbReference type="Pfam" id="PF01008">
    <property type="entry name" value="IF-2B"/>
    <property type="match status" value="1"/>
</dbReference>
<dbReference type="InterPro" id="IPR000086">
    <property type="entry name" value="NUDIX_hydrolase_dom"/>
</dbReference>